<dbReference type="InterPro" id="IPR006626">
    <property type="entry name" value="PbH1"/>
</dbReference>
<dbReference type="SMART" id="SM00710">
    <property type="entry name" value="PbH1"/>
    <property type="match status" value="6"/>
</dbReference>
<evidence type="ECO:0000256" key="1">
    <source>
        <dbReference type="ARBA" id="ARBA00022729"/>
    </source>
</evidence>
<dbReference type="OrthoDB" id="188713at2759"/>
<keyword evidence="1 4" id="KW-0732">Signal</keyword>
<feature type="region of interest" description="Disordered" evidence="3">
    <location>
        <begin position="67"/>
        <end position="95"/>
    </location>
</feature>
<dbReference type="RefSeq" id="XP_030837123.1">
    <property type="nucleotide sequence ID" value="XM_030981263.1"/>
</dbReference>
<feature type="chain" id="PRO_5029564340" evidence="4">
    <location>
        <begin position="20"/>
        <end position="1869"/>
    </location>
</feature>
<keyword evidence="6" id="KW-1185">Reference proteome</keyword>
<dbReference type="Proteomes" id="UP000007110">
    <property type="component" value="Unassembled WGS sequence"/>
</dbReference>
<dbReference type="PROSITE" id="PS50912">
    <property type="entry name" value="EAR"/>
    <property type="match status" value="1"/>
</dbReference>
<dbReference type="InterPro" id="IPR009039">
    <property type="entry name" value="EAR"/>
</dbReference>
<evidence type="ECO:0000256" key="2">
    <source>
        <dbReference type="ARBA" id="ARBA00022737"/>
    </source>
</evidence>
<protein>
    <submittedName>
        <fullName evidence="5">Uncharacterized protein</fullName>
    </submittedName>
</protein>
<evidence type="ECO:0000313" key="5">
    <source>
        <dbReference type="EnsemblMetazoa" id="XP_030837123"/>
    </source>
</evidence>
<dbReference type="GO" id="GO:0007165">
    <property type="term" value="P:signal transduction"/>
    <property type="evidence" value="ECO:0000318"/>
    <property type="project" value="GO_Central"/>
</dbReference>
<sequence length="1869" mass="202774">MATIVIAMVMLGIVKQVDSIPVDQFVSPVITDGQDRFLSGSGFSGSTQVQKVLQNLVQYADKSSRNNMEKIQEHPDNPITNDRLSRRKRSHEEETQKTLDQLQTGMVELVSIRGVLSLPVDYPNDVETLFYGDDLYIIITHASNTSNPSICDEVHIYRFDNQTGQAELVLVQSAPDVQDVDFFIYDGLHYVVVAICGDGSTKSAGLFTYLWTVDQPTDSQTFFQVQRLKMSEPTAVETIIGGNTQFIVVVERSHAILNVEAAVMYEWKGGHMDEFAAFPKPNLVSIIPFCVFSRVFLGLASSASMYDEPITNSEILLYNLHLHQFETFQTITTYGVLDMDVFTFGSGFELEVFLLIANTYDEQGRTPRSFIYKYNENKFIPFQCLEIADIRGWYTILDENKGFVNLIIYTATTITFYEYDGWQFQESTLQFEPSSLAVPVCSISVIVSGYRANLVLASQSEQNETEMNLFKLQFAPVSILANYVELSESVCESSGTEYENITHTHTTIITKIPDLITVDGGEFDLSGNVSFLSGITAEDIVLNEIIIEDDVVLTNAEEEQLQRIINKMNTNANKITTMQNELPNTVLLNTTPQTITGLKTFASFEAVGDLSPSTLTVTSDLVNTDINIQDLYDEYIDKTSNVDISVSLLILGGIDVTGELTTTGTVDDVDMTEVVTLSGDHTITGVKTFTGQITANGDFGVSGTVDGVTLTPASVLQTSGAQTVTGTYTFSASITATENVVVTGTVDGVDLSELKDEAVYLDGSHDITGPMTFDGAVTMGAGLTVTAGNTVDGVDIEDLDAGILRLSVQQDVSAEYTFTSPLTVEADITTDGTVDSLNFPYDVVLIDNPNMVNIAGPLKFANDVTLESLVLRDHINNINALEPYRNLDLLLTAATNTKNIQQVSGSVEFSTDIYLNDDTIINDRIDGVNLKTLVPKTVFNYGNQEITGVKTFAKDVDIQADLTVSLHIDTVDINDLDDNAIKLSSGDLSSIGDLDFSGNIEFQDEVTTNNAHTFGTSTTLSDLVTQGTTETIAGAKSFSAVTSSENVQVTSTINRVPIDKLYSEAVKLDSASEVTVSGSWQFSNDVNIGGTLSVSGDIDGIDLDNAVTISGAQTITSDTSFTQTVTASTSLSIGGDLVLSGDLNGEDIEEVESDTLKCSGAQVVTGSKTFETLTVRDDLVVSGTVGGVDVSDMNDNAVFTSGNQDIAGAKTFGASPTFTDVDFNNVVNGISVPGFFDTVLTQGTTQTVQGTVQTVDVVMEDNVIVSSTVNTLVVEDMWTHSAKITDTEYTIPIEFSDVDSEDDVTASGAVDGILISRDVAISATADQVFTGAKTFQAATSFGADINVELVNTIDILQLWNKVVKNVGNQDITAGKTFSNGITINGNLAVTGTVDGVDVSDLAARAVVTSDVNNAVQTITAAVTLSAVTAEMNVNYGGHLQTVDIQALDSSYFSRSASSQTIIGSKRYTGIVTIATGASITVNSLDLDGLLNTWDMDQLHEEVWMDDAVDTVYGVKTFQQCISIKGDLLVDGTVDGVDISDNVMVTNQVQLVTGFKAFTSDVAIDRQNLNFENSITIDGVDVSDWGGHAVLKASGYTITADLAFESIHFDEDVGVTGLCSGLNFSPRTFMTKSRDQTVTAIKTFQFGVLFSGNMDVTGTVQGADVQDIKTTSLLVSGEQTITGPLVLQTRPTFSDITTTALIDGEDVVELYLRTHSTPALDDFEDFLDDQCHLLDDMHDAFQNQAYILRYPELVQTIQTNGRGKMRGYYFDGVQWLFQAMGDPILDSTADNSCQDSFIYQWNDVNDRFQRFKTLKLAYIHDVAFFDHEGWLFMAVITSNVARGCEELNFLPLSLEPFRYNAYNLDGKVLI</sequence>
<dbReference type="OMA" id="FIYSPIN"/>
<dbReference type="GeneID" id="115922359"/>
<dbReference type="InParanoid" id="A0A7M7NII7"/>
<keyword evidence="2" id="KW-0677">Repeat</keyword>
<evidence type="ECO:0000256" key="3">
    <source>
        <dbReference type="SAM" id="MobiDB-lite"/>
    </source>
</evidence>
<feature type="signal peptide" evidence="4">
    <location>
        <begin position="1"/>
        <end position="19"/>
    </location>
</feature>
<reference evidence="5" key="2">
    <citation type="submission" date="2021-01" db="UniProtKB">
        <authorList>
            <consortium name="EnsemblMetazoa"/>
        </authorList>
    </citation>
    <scope>IDENTIFICATION</scope>
</reference>
<proteinExistence type="predicted"/>
<dbReference type="PANTHER" id="PTHR15261">
    <property type="entry name" value="THROMBOSPONDIN-TYPE LAMININ G DOMAIN AND EAR REPEAT-CONTAINING"/>
    <property type="match status" value="1"/>
</dbReference>
<dbReference type="EnsemblMetazoa" id="XM_030981263">
    <property type="protein sequence ID" value="XP_030837123"/>
    <property type="gene ID" value="LOC115922359"/>
</dbReference>
<accession>A0A7M7NII7</accession>
<evidence type="ECO:0000313" key="6">
    <source>
        <dbReference type="Proteomes" id="UP000007110"/>
    </source>
</evidence>
<evidence type="ECO:0000256" key="4">
    <source>
        <dbReference type="SAM" id="SignalP"/>
    </source>
</evidence>
<dbReference type="Gene3D" id="6.10.140.2190">
    <property type="match status" value="1"/>
</dbReference>
<feature type="compositionally biased region" description="Basic and acidic residues" evidence="3">
    <location>
        <begin position="67"/>
        <end position="76"/>
    </location>
</feature>
<organism evidence="5 6">
    <name type="scientific">Strongylocentrotus purpuratus</name>
    <name type="common">Purple sea urchin</name>
    <dbReference type="NCBI Taxonomy" id="7668"/>
    <lineage>
        <taxon>Eukaryota</taxon>
        <taxon>Metazoa</taxon>
        <taxon>Echinodermata</taxon>
        <taxon>Eleutherozoa</taxon>
        <taxon>Echinozoa</taxon>
        <taxon>Echinoidea</taxon>
        <taxon>Euechinoidea</taxon>
        <taxon>Echinacea</taxon>
        <taxon>Camarodonta</taxon>
        <taxon>Echinidea</taxon>
        <taxon>Strongylocentrotidae</taxon>
        <taxon>Strongylocentrotus</taxon>
    </lineage>
</organism>
<dbReference type="KEGG" id="spu:115922359"/>
<reference evidence="6" key="1">
    <citation type="submission" date="2015-02" db="EMBL/GenBank/DDBJ databases">
        <title>Genome sequencing for Strongylocentrotus purpuratus.</title>
        <authorList>
            <person name="Murali S."/>
            <person name="Liu Y."/>
            <person name="Vee V."/>
            <person name="English A."/>
            <person name="Wang M."/>
            <person name="Skinner E."/>
            <person name="Han Y."/>
            <person name="Muzny D.M."/>
            <person name="Worley K.C."/>
            <person name="Gibbs R.A."/>
        </authorList>
    </citation>
    <scope>NUCLEOTIDE SEQUENCE</scope>
</reference>
<dbReference type="PANTHER" id="PTHR15261:SF4">
    <property type="entry name" value="THROMBOSPONDIN-TYPE LAMININ G DOMAIN AND EAR REPEAT-CONTAINING PROTEIN"/>
    <property type="match status" value="1"/>
</dbReference>
<name>A0A7M7NII7_STRPU</name>